<dbReference type="PANTHER" id="PTHR45934:SF2">
    <property type="entry name" value="MONOOXYGENASE 1"/>
    <property type="match status" value="1"/>
</dbReference>
<dbReference type="EMBL" id="JAINDJ010000002">
    <property type="protein sequence ID" value="KAG9457026.1"/>
    <property type="molecule type" value="Genomic_DNA"/>
</dbReference>
<feature type="transmembrane region" description="Helical" evidence="4">
    <location>
        <begin position="6"/>
        <end position="26"/>
    </location>
</feature>
<dbReference type="Gene3D" id="3.50.50.60">
    <property type="entry name" value="FAD/NAD(P)-binding domain"/>
    <property type="match status" value="1"/>
</dbReference>
<dbReference type="Pfam" id="PF01494">
    <property type="entry name" value="FAD_binding_3"/>
    <property type="match status" value="1"/>
</dbReference>
<accession>A0AAV7F8D2</accession>
<feature type="domain" description="FAD-binding" evidence="5">
    <location>
        <begin position="8"/>
        <end position="361"/>
    </location>
</feature>
<dbReference type="GO" id="GO:0071949">
    <property type="term" value="F:FAD binding"/>
    <property type="evidence" value="ECO:0007669"/>
    <property type="project" value="InterPro"/>
</dbReference>
<organism evidence="6 7">
    <name type="scientific">Aristolochia fimbriata</name>
    <name type="common">White veined hardy Dutchman's pipe vine</name>
    <dbReference type="NCBI Taxonomy" id="158543"/>
    <lineage>
        <taxon>Eukaryota</taxon>
        <taxon>Viridiplantae</taxon>
        <taxon>Streptophyta</taxon>
        <taxon>Embryophyta</taxon>
        <taxon>Tracheophyta</taxon>
        <taxon>Spermatophyta</taxon>
        <taxon>Magnoliopsida</taxon>
        <taxon>Magnoliidae</taxon>
        <taxon>Piperales</taxon>
        <taxon>Aristolochiaceae</taxon>
        <taxon>Aristolochia</taxon>
    </lineage>
</organism>
<keyword evidence="4" id="KW-0472">Membrane</keyword>
<dbReference type="PANTHER" id="PTHR45934">
    <property type="entry name" value="FAD/NAD(P)-BINDING OXIDOREDUCTASE FAMILY PROTEIN"/>
    <property type="match status" value="1"/>
</dbReference>
<evidence type="ECO:0000256" key="2">
    <source>
        <dbReference type="ARBA" id="ARBA00023033"/>
    </source>
</evidence>
<dbReference type="InterPro" id="IPR036188">
    <property type="entry name" value="FAD/NAD-bd_sf"/>
</dbReference>
<comment type="similarity">
    <text evidence="3">Belongs to the 3-hydroxybenzoate 6-hydroxylase family.</text>
</comment>
<dbReference type="PRINTS" id="PR00420">
    <property type="entry name" value="RNGMNOXGNASE"/>
</dbReference>
<dbReference type="SUPFAM" id="SSF51905">
    <property type="entry name" value="FAD/NAD(P)-binding domain"/>
    <property type="match status" value="1"/>
</dbReference>
<feature type="transmembrane region" description="Helical" evidence="4">
    <location>
        <begin position="370"/>
        <end position="395"/>
    </location>
</feature>
<keyword evidence="4" id="KW-0812">Transmembrane</keyword>
<evidence type="ECO:0000259" key="5">
    <source>
        <dbReference type="Pfam" id="PF01494"/>
    </source>
</evidence>
<evidence type="ECO:0000256" key="1">
    <source>
        <dbReference type="ARBA" id="ARBA00023002"/>
    </source>
</evidence>
<dbReference type="InterPro" id="IPR044560">
    <property type="entry name" value="MOase"/>
</dbReference>
<dbReference type="AlphaFoldDB" id="A0AAV7F8D2"/>
<proteinExistence type="inferred from homology"/>
<reference evidence="6 7" key="1">
    <citation type="submission" date="2021-07" db="EMBL/GenBank/DDBJ databases">
        <title>The Aristolochia fimbriata genome: insights into angiosperm evolution, floral development and chemical biosynthesis.</title>
        <authorList>
            <person name="Jiao Y."/>
        </authorList>
    </citation>
    <scope>NUCLEOTIDE SEQUENCE [LARGE SCALE GENOMIC DNA]</scope>
    <source>
        <strain evidence="6">IBCAS-2021</strain>
        <tissue evidence="6">Leaf</tissue>
    </source>
</reference>
<dbReference type="InterPro" id="IPR002938">
    <property type="entry name" value="FAD-bd"/>
</dbReference>
<comment type="caution">
    <text evidence="6">The sequence shown here is derived from an EMBL/GenBank/DDBJ whole genome shotgun (WGS) entry which is preliminary data.</text>
</comment>
<evidence type="ECO:0000313" key="6">
    <source>
        <dbReference type="EMBL" id="KAG9457026.1"/>
    </source>
</evidence>
<name>A0AAV7F8D2_ARIFI</name>
<keyword evidence="2" id="KW-0503">Monooxygenase</keyword>
<dbReference type="GO" id="GO:0004497">
    <property type="term" value="F:monooxygenase activity"/>
    <property type="evidence" value="ECO:0007669"/>
    <property type="project" value="UniProtKB-KW"/>
</dbReference>
<keyword evidence="1" id="KW-0560">Oxidoreductase</keyword>
<evidence type="ECO:0000313" key="7">
    <source>
        <dbReference type="Proteomes" id="UP000825729"/>
    </source>
</evidence>
<sequence length="409" mass="45748">MDSSSVHEIVIVGGGIVGLATAFALYRKGLKSLVLEKSETLRAHGTTVGVHWNGWRAFTQLGVADELRSKASPILATQEVLLDVDRIRYTPHNPSGEQRCVKRSDIMKAFADRLPPDTIRFNSRVVSIEKDPKTDNHALRLVDGTLVYAKILIGCEGWKSLVSEALGFKPAKVSPLVGLRALTYYPEGHGYRQEFLRVRHNGYFIGRTPIDDNTISWFLARKRVPADSEIMYSPKGIVESTLEYVKGLPCEDIKGQAKRSELADLIRKSDLDTAVYTIIRYRTPWEIFFGKFRKGTMTVAGDAMHVMGPFLQQGGSSGLEDAISLARNLAKELGKVKDGGAAWRRAAEVGIDNYLKERKPRLLRLSTQSYLTGLIATISFTHLQIAIYMLILLLFRHSFKHTEFNIGRL</sequence>
<evidence type="ECO:0000256" key="4">
    <source>
        <dbReference type="SAM" id="Phobius"/>
    </source>
</evidence>
<keyword evidence="7" id="KW-1185">Reference proteome</keyword>
<keyword evidence="4" id="KW-1133">Transmembrane helix</keyword>
<dbReference type="Proteomes" id="UP000825729">
    <property type="component" value="Unassembled WGS sequence"/>
</dbReference>
<evidence type="ECO:0000256" key="3">
    <source>
        <dbReference type="ARBA" id="ARBA00024018"/>
    </source>
</evidence>
<gene>
    <name evidence="6" type="ORF">H6P81_001534</name>
</gene>
<protein>
    <recommendedName>
        <fullName evidence="5">FAD-binding domain-containing protein</fullName>
    </recommendedName>
</protein>